<accession>A0A8J6GT94</accession>
<dbReference type="Pfam" id="PF09727">
    <property type="entry name" value="CortBP2"/>
    <property type="match status" value="1"/>
</dbReference>
<dbReference type="EMBL" id="JAATJU010020798">
    <property type="protein sequence ID" value="KAH0515974.1"/>
    <property type="molecule type" value="Genomic_DNA"/>
</dbReference>
<feature type="domain" description="Cortactin-binding protein-2 N-terminal" evidence="4">
    <location>
        <begin position="218"/>
        <end position="265"/>
    </location>
</feature>
<feature type="region of interest" description="Disordered" evidence="3">
    <location>
        <begin position="1149"/>
        <end position="1217"/>
    </location>
</feature>
<name>A0A8J6GT94_MICOH</name>
<evidence type="ECO:0000313" key="6">
    <source>
        <dbReference type="Proteomes" id="UP000710432"/>
    </source>
</evidence>
<feature type="compositionally biased region" description="Low complexity" evidence="3">
    <location>
        <begin position="1092"/>
        <end position="1102"/>
    </location>
</feature>
<evidence type="ECO:0000256" key="2">
    <source>
        <dbReference type="SAM" id="Coils"/>
    </source>
</evidence>
<gene>
    <name evidence="5" type="ORF">LTLLF_128745</name>
</gene>
<dbReference type="Proteomes" id="UP000710432">
    <property type="component" value="Unassembled WGS sequence"/>
</dbReference>
<feature type="compositionally biased region" description="Polar residues" evidence="3">
    <location>
        <begin position="1103"/>
        <end position="1116"/>
    </location>
</feature>
<feature type="region of interest" description="Disordered" evidence="3">
    <location>
        <begin position="190"/>
        <end position="214"/>
    </location>
</feature>
<dbReference type="InterPro" id="IPR019131">
    <property type="entry name" value="Cortactin-binding_p2_N"/>
</dbReference>
<organism evidence="5 6">
    <name type="scientific">Microtus ochrogaster</name>
    <name type="common">Prairie vole</name>
    <dbReference type="NCBI Taxonomy" id="79684"/>
    <lineage>
        <taxon>Eukaryota</taxon>
        <taxon>Metazoa</taxon>
        <taxon>Chordata</taxon>
        <taxon>Craniata</taxon>
        <taxon>Vertebrata</taxon>
        <taxon>Euteleostomi</taxon>
        <taxon>Mammalia</taxon>
        <taxon>Eutheria</taxon>
        <taxon>Euarchontoglires</taxon>
        <taxon>Glires</taxon>
        <taxon>Rodentia</taxon>
        <taxon>Myomorpha</taxon>
        <taxon>Muroidea</taxon>
        <taxon>Cricetidae</taxon>
        <taxon>Arvicolinae</taxon>
        <taxon>Microtus</taxon>
    </lineage>
</organism>
<feature type="region of interest" description="Disordered" evidence="3">
    <location>
        <begin position="1092"/>
        <end position="1116"/>
    </location>
</feature>
<dbReference type="PANTHER" id="PTHR23166:SF4">
    <property type="entry name" value="FILAMIN A-INTERACTING PROTEIN 1-LIKE"/>
    <property type="match status" value="1"/>
</dbReference>
<evidence type="ECO:0000313" key="5">
    <source>
        <dbReference type="EMBL" id="KAH0515974.1"/>
    </source>
</evidence>
<dbReference type="AlphaFoldDB" id="A0A8J6GT94"/>
<sequence>MHDIQIKKQQVGTEMRVPDWPLPNGKNPTNENTTDDHKKFMKKYSFTPDSCWTSEVQPYTRLLLDFRSTALHQTPAGLQKYSPTPDSCWTSEVQPYTRLLLDFRSTALHPTPAGLQKYSSTPDSYWTSEVQFYTRLLLDFRSTALHPTPAGLQKYSSTPDSCWTLEVQPYTRLLLDFRRRARRPARIVQEAPGERTAARSATATRLAAPPGPARRPQLRLKKLIDQETESQERKVQEKEKRIKALKEELTKLKSFALMVVDEQQRLTAQLALQRQTIQDLTTRAKETHAKLALAEARAQEEEQKATRLEKELQTQTTAFHQNQDKIMAKLTNEDSQNHQLRQKLAALSRQIDELEETNRSLRKAEEELQDIKEKINKGEYGNTGIMAEVDELRKRVLDMEGKDEELIKMEEQCRDLNKRLEKEAAQSKDFKLEVEKLSKRITALEKLEDALDKSKQECYSLKCNLEKEKMTTTQLAEELESLNTRIKELEAIESRLEKTEFTLKDDLTKLKTLTVMLVDERKTMSEKLKQTEDKLQTTASQLQAEQSKVTTVTEKLIEETKRALKSKTDAEEKMCTITKERDDLRNKLKAEEEKGHDLLSKVNILKNRLQSLEAIEKDFVKNKLNQDSSKYTTALHQENNKIKELSQEVERLKLKLKDMKAIEDDLMKTEDEYETLERKYANERDKAQFLSEELEHVKMELAKYKLAERTESSHEQWLFKRLQEEEAKSGHLSREVDALKEKMHEYIATEDLICHLQGDYSVLQKKLNQQENRNRDLGREIETLTKELERYRHFSKSLRPNLNGRRISDPQVFSKEVQTEVVDNEPPDYKSLIPLERAVINGQLYEESEDQDEDPNEESVLSFKCNPSTPLPINRKLWIPWMKSKEGHPQNGKIQTKSNGNFVQPGDLVLSHTPGQPLHIKVTPDHAQNTATLEITSPTTESPHSYTSTAVIPNCGTPKQRITILQNASITPVKSKTSTESLVNLEQSMPPVTMATFARAQTPESCGSVTPERTMSPIQVLAMAGSASSPEQGRSPEPIEISAKHAIFRVSPDRQSSWQFQRSNSNSSSVITTEDNKIHIHLGSPYMQAVASPVRPASPSAPLQDNRTQGLTNGALNKTTNKVTSSITITPTATPLPRQSQITRFRVLPQLRTPPPGGPRRLPRAGRGLKRGPGAEQRGRRAGGYLGCWRRPAGSPTTSLPDRLPSPREPTRADNQLKQAGYCDPLCLRAGDSDTARGEPQNAVACAQW</sequence>
<evidence type="ECO:0000256" key="1">
    <source>
        <dbReference type="ARBA" id="ARBA00023054"/>
    </source>
</evidence>
<feature type="coiled-coil region" evidence="2">
    <location>
        <begin position="221"/>
        <end position="548"/>
    </location>
</feature>
<dbReference type="Gene3D" id="1.20.5.1700">
    <property type="match status" value="1"/>
</dbReference>
<dbReference type="PANTHER" id="PTHR23166">
    <property type="entry name" value="FILAMIN/GPBP-INTERACTING PROTEIN"/>
    <property type="match status" value="1"/>
</dbReference>
<feature type="compositionally biased region" description="Low complexity" evidence="3">
    <location>
        <begin position="198"/>
        <end position="208"/>
    </location>
</feature>
<evidence type="ECO:0000256" key="3">
    <source>
        <dbReference type="SAM" id="MobiDB-lite"/>
    </source>
</evidence>
<reference evidence="5" key="1">
    <citation type="submission" date="2020-03" db="EMBL/GenBank/DDBJ databases">
        <title>Studies in the Genomics of Life Span.</title>
        <authorList>
            <person name="Glass D."/>
        </authorList>
    </citation>
    <scope>NUCLEOTIDE SEQUENCE</scope>
    <source>
        <strain evidence="5">LTLLF</strain>
        <tissue evidence="5">Muscle</tissue>
    </source>
</reference>
<proteinExistence type="predicted"/>
<feature type="compositionally biased region" description="Basic residues" evidence="3">
    <location>
        <begin position="1161"/>
        <end position="1170"/>
    </location>
</feature>
<keyword evidence="1 2" id="KW-0175">Coiled coil</keyword>
<evidence type="ECO:0000259" key="4">
    <source>
        <dbReference type="Pfam" id="PF09727"/>
    </source>
</evidence>
<comment type="caution">
    <text evidence="5">The sequence shown here is derived from an EMBL/GenBank/DDBJ whole genome shotgun (WGS) entry which is preliminary data.</text>
</comment>
<dbReference type="InterPro" id="IPR050719">
    <property type="entry name" value="Cortactin-Actin_Reg"/>
</dbReference>
<feature type="region of interest" description="Disordered" evidence="3">
    <location>
        <begin position="1"/>
        <end position="36"/>
    </location>
</feature>
<feature type="coiled-coil region" evidence="2">
    <location>
        <begin position="628"/>
        <end position="787"/>
    </location>
</feature>
<protein>
    <submittedName>
        <fullName evidence="5">Filamin A-interacting protein 1-like</fullName>
    </submittedName>
</protein>